<feature type="domain" description="Methyl-accepting transducer" evidence="8">
    <location>
        <begin position="263"/>
        <end position="520"/>
    </location>
</feature>
<name>A0A0V8GFV6_9BACL</name>
<dbReference type="EMBL" id="LDQV01000003">
    <property type="protein sequence ID" value="KTR28611.1"/>
    <property type="molecule type" value="Genomic_DNA"/>
</dbReference>
<comment type="caution">
    <text evidence="10">The sequence shown here is derived from an EMBL/GenBank/DDBJ whole genome shotgun (WGS) entry which is preliminary data.</text>
</comment>
<dbReference type="InterPro" id="IPR003660">
    <property type="entry name" value="HAMP_dom"/>
</dbReference>
<evidence type="ECO:0000256" key="7">
    <source>
        <dbReference type="SAM" id="Phobius"/>
    </source>
</evidence>
<dbReference type="PANTHER" id="PTHR32089">
    <property type="entry name" value="METHYL-ACCEPTING CHEMOTAXIS PROTEIN MCPB"/>
    <property type="match status" value="1"/>
</dbReference>
<evidence type="ECO:0000256" key="2">
    <source>
        <dbReference type="ARBA" id="ARBA00022475"/>
    </source>
</evidence>
<dbReference type="GeneID" id="90835967"/>
<dbReference type="SMART" id="SM00283">
    <property type="entry name" value="MA"/>
    <property type="match status" value="1"/>
</dbReference>
<evidence type="ECO:0000259" key="9">
    <source>
        <dbReference type="PROSITE" id="PS50885"/>
    </source>
</evidence>
<evidence type="ECO:0000313" key="12">
    <source>
        <dbReference type="EMBL" id="MEI4462368.1"/>
    </source>
</evidence>
<keyword evidence="7" id="KW-0812">Transmembrane</keyword>
<dbReference type="PROSITE" id="PS50885">
    <property type="entry name" value="HAMP"/>
    <property type="match status" value="1"/>
</dbReference>
<keyword evidence="2" id="KW-1003">Cell membrane</keyword>
<dbReference type="CDD" id="cd06225">
    <property type="entry name" value="HAMP"/>
    <property type="match status" value="1"/>
</dbReference>
<evidence type="ECO:0000313" key="13">
    <source>
        <dbReference type="Proteomes" id="UP000053797"/>
    </source>
</evidence>
<dbReference type="Proteomes" id="UP000053797">
    <property type="component" value="Unassembled WGS sequence"/>
</dbReference>
<dbReference type="Pfam" id="PF00015">
    <property type="entry name" value="MCPsignal"/>
    <property type="match status" value="1"/>
</dbReference>
<dbReference type="OrthoDB" id="2450685at2"/>
<dbReference type="EMBL" id="JBAWKY010000002">
    <property type="protein sequence ID" value="MEI4462368.1"/>
    <property type="molecule type" value="Genomic_DNA"/>
</dbReference>
<proteinExistence type="inferred from homology"/>
<organism evidence="10 13">
    <name type="scientific">Exiguobacterium indicum</name>
    <dbReference type="NCBI Taxonomy" id="296995"/>
    <lineage>
        <taxon>Bacteria</taxon>
        <taxon>Bacillati</taxon>
        <taxon>Bacillota</taxon>
        <taxon>Bacilli</taxon>
        <taxon>Bacillales</taxon>
        <taxon>Bacillales Family XII. Incertae Sedis</taxon>
        <taxon>Exiguobacterium</taxon>
    </lineage>
</organism>
<dbReference type="InterPro" id="IPR004089">
    <property type="entry name" value="MCPsignal_dom"/>
</dbReference>
<evidence type="ECO:0000313" key="11">
    <source>
        <dbReference type="EMBL" id="KTR28611.1"/>
    </source>
</evidence>
<keyword evidence="7" id="KW-1133">Transmembrane helix</keyword>
<dbReference type="Proteomes" id="UP001387110">
    <property type="component" value="Unassembled WGS sequence"/>
</dbReference>
<evidence type="ECO:0000256" key="6">
    <source>
        <dbReference type="PROSITE-ProRule" id="PRU00284"/>
    </source>
</evidence>
<dbReference type="SMART" id="SM00304">
    <property type="entry name" value="HAMP"/>
    <property type="match status" value="1"/>
</dbReference>
<dbReference type="AlphaFoldDB" id="A0A0V8GFV6"/>
<evidence type="ECO:0000256" key="3">
    <source>
        <dbReference type="ARBA" id="ARBA00023136"/>
    </source>
</evidence>
<comment type="similarity">
    <text evidence="5">Belongs to the methyl-accepting chemotaxis (MCP) protein family.</text>
</comment>
<feature type="transmembrane region" description="Helical" evidence="7">
    <location>
        <begin position="7"/>
        <end position="27"/>
    </location>
</feature>
<feature type="domain" description="HAMP" evidence="9">
    <location>
        <begin position="191"/>
        <end position="244"/>
    </location>
</feature>
<evidence type="ECO:0000256" key="4">
    <source>
        <dbReference type="ARBA" id="ARBA00023224"/>
    </source>
</evidence>
<dbReference type="Gene3D" id="1.10.287.950">
    <property type="entry name" value="Methyl-accepting chemotaxis protein"/>
    <property type="match status" value="1"/>
</dbReference>
<dbReference type="RefSeq" id="WP_023467451.1">
    <property type="nucleotide sequence ID" value="NZ_FMYN01000002.1"/>
</dbReference>
<keyword evidence="15" id="KW-1185">Reference proteome</keyword>
<dbReference type="EMBL" id="LNQL01000002">
    <property type="protein sequence ID" value="KSU49124.1"/>
    <property type="molecule type" value="Genomic_DNA"/>
</dbReference>
<gene>
    <name evidence="10" type="ORF">AS033_07040</name>
    <name evidence="11" type="ORF">RSA11_00625</name>
    <name evidence="12" type="ORF">SZL87_08045</name>
</gene>
<dbReference type="SUPFAM" id="SSF58104">
    <property type="entry name" value="Methyl-accepting chemotaxis protein (MCP) signaling domain"/>
    <property type="match status" value="1"/>
</dbReference>
<feature type="transmembrane region" description="Helical" evidence="7">
    <location>
        <begin position="171"/>
        <end position="189"/>
    </location>
</feature>
<dbReference type="PANTHER" id="PTHR32089:SF112">
    <property type="entry name" value="LYSOZYME-LIKE PROTEIN-RELATED"/>
    <property type="match status" value="1"/>
</dbReference>
<reference evidence="11 14" key="2">
    <citation type="journal article" date="2016" name="Front. Microbiol.">
        <title>Genomic Resource of Rice Seed Associated Bacteria.</title>
        <authorList>
            <person name="Midha S."/>
            <person name="Bansal K."/>
            <person name="Sharma S."/>
            <person name="Kumar N."/>
            <person name="Patil P.P."/>
            <person name="Chaudhry V."/>
            <person name="Patil P.B."/>
        </authorList>
    </citation>
    <scope>NUCLEOTIDE SEQUENCE [LARGE SCALE GENOMIC DNA]</scope>
    <source>
        <strain evidence="11 14">RSA11</strain>
    </source>
</reference>
<comment type="subcellular location">
    <subcellularLocation>
        <location evidence="1">Cell membrane</location>
    </subcellularLocation>
</comment>
<protein>
    <submittedName>
        <fullName evidence="10 12">Chemotaxis protein</fullName>
    </submittedName>
</protein>
<dbReference type="GO" id="GO:0007165">
    <property type="term" value="P:signal transduction"/>
    <property type="evidence" value="ECO:0007669"/>
    <property type="project" value="UniProtKB-KW"/>
</dbReference>
<keyword evidence="4 6" id="KW-0807">Transducer</keyword>
<evidence type="ECO:0000313" key="15">
    <source>
        <dbReference type="Proteomes" id="UP001387110"/>
    </source>
</evidence>
<evidence type="ECO:0000256" key="1">
    <source>
        <dbReference type="ARBA" id="ARBA00004236"/>
    </source>
</evidence>
<evidence type="ECO:0000259" key="8">
    <source>
        <dbReference type="PROSITE" id="PS50111"/>
    </source>
</evidence>
<sequence>MTLRKRFLLSTLVTILSVVILMGWTLFQLRQIQSYNEDYGKQLVEISELETKLLYEQAAWNRLASQPSESQAEQVQALSKKNEQALNQLQKTYLIPAFQEELNRADMKYKTLAAKRTELTDAMNPIEIRSHAARIEGVLSDLYTLHTKNGEFYDVLQREAKDETLNLTRTVMIATFILLIGLALYNWYFARSITRPISRVVRTAEQISDGDLSQELVVSGRKDEIGRLETAVAQMQGTLHEVIGTISRSSNTIRQMSTEATTENANIVEVSGNMTHAINEMASGTQTVSDDIQTTVSTMSDMQQLFEESEQRAQTAYAEGQAADHVMVQSSSIMEQQAASLRASTEQNRELGQKLEGFLEQTQQIEQMAQLVAGVSAQTNLLSLNAAIEAARAGEAGRGFAVVASEVKKLADETNEATRSIFSLVRSIRQDGAVLQEALVQAEREQTNQVENFTHVQEAFGETRQKVASVTETLDYVTKQLVHSKQQARHVVGQVSTVSGVMEELAAGNEEIAASMRDQQASFEQIHQLMQELESTTTSLDSQTHQFKI</sequence>
<dbReference type="Gene3D" id="6.10.340.10">
    <property type="match status" value="1"/>
</dbReference>
<accession>A0A0V8GFV6</accession>
<dbReference type="PROSITE" id="PS50111">
    <property type="entry name" value="CHEMOTAXIS_TRANSDUC_2"/>
    <property type="match status" value="1"/>
</dbReference>
<evidence type="ECO:0000313" key="10">
    <source>
        <dbReference type="EMBL" id="KSU49124.1"/>
    </source>
</evidence>
<reference evidence="10 13" key="1">
    <citation type="journal article" date="2015" name="Int. J. Syst. Evol. Microbiol.">
        <title>Exiguobacterium enclense sp. nov., isolated from sediment.</title>
        <authorList>
            <person name="Dastager S.G."/>
            <person name="Mawlankar R."/>
            <person name="Sonalkar V.V."/>
            <person name="Thorat M.N."/>
            <person name="Mual P."/>
            <person name="Verma A."/>
            <person name="Krishnamurthi S."/>
            <person name="Tang S.K."/>
            <person name="Li W.J."/>
        </authorList>
    </citation>
    <scope>NUCLEOTIDE SEQUENCE [LARGE SCALE GENOMIC DNA]</scope>
    <source>
        <strain evidence="10 13">NIO-1109</strain>
    </source>
</reference>
<evidence type="ECO:0000256" key="5">
    <source>
        <dbReference type="ARBA" id="ARBA00029447"/>
    </source>
</evidence>
<dbReference type="Pfam" id="PF00672">
    <property type="entry name" value="HAMP"/>
    <property type="match status" value="1"/>
</dbReference>
<keyword evidence="3 7" id="KW-0472">Membrane</keyword>
<dbReference type="Proteomes" id="UP000072605">
    <property type="component" value="Unassembled WGS sequence"/>
</dbReference>
<evidence type="ECO:0000313" key="14">
    <source>
        <dbReference type="Proteomes" id="UP000072605"/>
    </source>
</evidence>
<dbReference type="GO" id="GO:0005886">
    <property type="term" value="C:plasma membrane"/>
    <property type="evidence" value="ECO:0007669"/>
    <property type="project" value="UniProtKB-SubCell"/>
</dbReference>
<reference evidence="12 15" key="3">
    <citation type="submission" date="2023-12" db="EMBL/GenBank/DDBJ databases">
        <authorList>
            <person name="Easwaran N."/>
            <person name="Lazarus H.P.S."/>
        </authorList>
    </citation>
    <scope>NUCLEOTIDE SEQUENCE [LARGE SCALE GENOMIC DNA]</scope>
    <source>
        <strain evidence="12 15">VIT-2023</strain>
    </source>
</reference>